<feature type="transmembrane region" description="Helical" evidence="8">
    <location>
        <begin position="142"/>
        <end position="164"/>
    </location>
</feature>
<dbReference type="Proteomes" id="UP000481339">
    <property type="component" value="Unassembled WGS sequence"/>
</dbReference>
<dbReference type="PRINTS" id="PR01036">
    <property type="entry name" value="TCRTETB"/>
</dbReference>
<organism evidence="10 11">
    <name type="scientific">Pseudoclavibacter caeni</name>
    <dbReference type="NCBI Taxonomy" id="908846"/>
    <lineage>
        <taxon>Bacteria</taxon>
        <taxon>Bacillati</taxon>
        <taxon>Actinomycetota</taxon>
        <taxon>Actinomycetes</taxon>
        <taxon>Micrococcales</taxon>
        <taxon>Microbacteriaceae</taxon>
        <taxon>Pseudoclavibacter</taxon>
    </lineage>
</organism>
<gene>
    <name evidence="10" type="ORF">F8O02_00820</name>
</gene>
<comment type="similarity">
    <text evidence="2">Belongs to the major facilitator superfamily. TCR/Tet family.</text>
</comment>
<evidence type="ECO:0000256" key="1">
    <source>
        <dbReference type="ARBA" id="ARBA00004651"/>
    </source>
</evidence>
<dbReference type="InterPro" id="IPR011701">
    <property type="entry name" value="MFS"/>
</dbReference>
<evidence type="ECO:0000256" key="6">
    <source>
        <dbReference type="ARBA" id="ARBA00022989"/>
    </source>
</evidence>
<reference evidence="10 11" key="1">
    <citation type="submission" date="2019-09" db="EMBL/GenBank/DDBJ databases">
        <title>Phylogeny of genus Pseudoclavibacter and closely related genus.</title>
        <authorList>
            <person name="Li Y."/>
        </authorList>
    </citation>
    <scope>NUCLEOTIDE SEQUENCE [LARGE SCALE GENOMIC DNA]</scope>
    <source>
        <strain evidence="10 11">JCM 16921</strain>
    </source>
</reference>
<dbReference type="PANTHER" id="PTHR23501:SF197">
    <property type="entry name" value="COMD"/>
    <property type="match status" value="1"/>
</dbReference>
<feature type="transmembrane region" description="Helical" evidence="8">
    <location>
        <begin position="116"/>
        <end position="136"/>
    </location>
</feature>
<comment type="subcellular location">
    <subcellularLocation>
        <location evidence="1">Cell membrane</location>
        <topology evidence="1">Multi-pass membrane protein</topology>
    </subcellularLocation>
</comment>
<evidence type="ECO:0000256" key="5">
    <source>
        <dbReference type="ARBA" id="ARBA00022692"/>
    </source>
</evidence>
<keyword evidence="4" id="KW-1003">Cell membrane</keyword>
<sequence>MLSTTIVANALPEIISDLHGTQSQYSWVITTALLANAASTPLWGKLADLFNKKLLVQIAITIFTVASVTAGFATSTGWLIASRALQGIGMGGLMSLSMAVIATITPPSERGRYSGLVGAVIAVAQSSGPIVGGLIVDSPLGWRWTFFVCVPLAVISLVMLQLTLHVPTIRRDEVHVDWLGATLLTGGVSTLLIWVSLAGPNGDFAWGSPTSVLLAAGGTVLLALTLLVERHVPEPILPLRILRRRTVAMAVLASIPVGVAMFGTSTYLGEYFQVSLGQTPTAAGLLQLPMIIAIMIASTVSGSVISRTGRWKRWLIAGALLLTTGLAALALTTHETPLWETGVRIAIMGLGSGMLMQNLVLVVQNQVSVRDVGAAGSLVAFIRTFAGASGVAVLGTVLSGRVSGLVRDGLAATGAPTGDVPSGTSLDLAGLPEGVRTLVMAAYGDATGRIFLIAAVLSLGTVVAVTLLPNLPLRTTLDLQPTGGDEPPSRSVER</sequence>
<feature type="transmembrane region" description="Helical" evidence="8">
    <location>
        <begin position="87"/>
        <end position="104"/>
    </location>
</feature>
<feature type="domain" description="Major facilitator superfamily (MFS) profile" evidence="9">
    <location>
        <begin position="1"/>
        <end position="472"/>
    </location>
</feature>
<dbReference type="SUPFAM" id="SSF103473">
    <property type="entry name" value="MFS general substrate transporter"/>
    <property type="match status" value="1"/>
</dbReference>
<evidence type="ECO:0000256" key="3">
    <source>
        <dbReference type="ARBA" id="ARBA00022448"/>
    </source>
</evidence>
<feature type="transmembrane region" description="Helical" evidence="8">
    <location>
        <begin position="281"/>
        <end position="302"/>
    </location>
</feature>
<keyword evidence="6 8" id="KW-1133">Transmembrane helix</keyword>
<evidence type="ECO:0000313" key="11">
    <source>
        <dbReference type="Proteomes" id="UP000481339"/>
    </source>
</evidence>
<evidence type="ECO:0000256" key="2">
    <source>
        <dbReference type="ARBA" id="ARBA00007520"/>
    </source>
</evidence>
<dbReference type="GO" id="GO:0005886">
    <property type="term" value="C:plasma membrane"/>
    <property type="evidence" value="ECO:0007669"/>
    <property type="project" value="UniProtKB-SubCell"/>
</dbReference>
<dbReference type="EMBL" id="WBKA01000001">
    <property type="protein sequence ID" value="KAB1633830.1"/>
    <property type="molecule type" value="Genomic_DNA"/>
</dbReference>
<evidence type="ECO:0000256" key="8">
    <source>
        <dbReference type="SAM" id="Phobius"/>
    </source>
</evidence>
<keyword evidence="11" id="KW-1185">Reference proteome</keyword>
<dbReference type="Gene3D" id="1.20.1720.10">
    <property type="entry name" value="Multidrug resistance protein D"/>
    <property type="match status" value="2"/>
</dbReference>
<feature type="transmembrane region" description="Helical" evidence="8">
    <location>
        <begin position="247"/>
        <end position="269"/>
    </location>
</feature>
<dbReference type="FunFam" id="1.20.1720.10:FF:000004">
    <property type="entry name" value="EmrB/QacA family drug resistance transporter"/>
    <property type="match status" value="1"/>
</dbReference>
<feature type="transmembrane region" description="Helical" evidence="8">
    <location>
        <begin position="450"/>
        <end position="468"/>
    </location>
</feature>
<feature type="transmembrane region" description="Helical" evidence="8">
    <location>
        <begin position="55"/>
        <end position="81"/>
    </location>
</feature>
<dbReference type="PANTHER" id="PTHR23501">
    <property type="entry name" value="MAJOR FACILITATOR SUPERFAMILY"/>
    <property type="match status" value="1"/>
</dbReference>
<keyword evidence="3" id="KW-0813">Transport</keyword>
<feature type="transmembrane region" description="Helical" evidence="8">
    <location>
        <begin position="314"/>
        <end position="333"/>
    </location>
</feature>
<dbReference type="InterPro" id="IPR020846">
    <property type="entry name" value="MFS_dom"/>
</dbReference>
<evidence type="ECO:0000313" key="10">
    <source>
        <dbReference type="EMBL" id="KAB1633830.1"/>
    </source>
</evidence>
<accession>A0A7C8BPI3</accession>
<dbReference type="PROSITE" id="PS50850">
    <property type="entry name" value="MFS"/>
    <property type="match status" value="1"/>
</dbReference>
<dbReference type="Pfam" id="PF07690">
    <property type="entry name" value="MFS_1"/>
    <property type="match status" value="1"/>
</dbReference>
<evidence type="ECO:0000256" key="4">
    <source>
        <dbReference type="ARBA" id="ARBA00022475"/>
    </source>
</evidence>
<dbReference type="OrthoDB" id="7375466at2"/>
<feature type="transmembrane region" description="Helical" evidence="8">
    <location>
        <begin position="345"/>
        <end position="363"/>
    </location>
</feature>
<feature type="transmembrane region" description="Helical" evidence="8">
    <location>
        <begin position="375"/>
        <end position="398"/>
    </location>
</feature>
<feature type="transmembrane region" description="Helical" evidence="8">
    <location>
        <begin position="176"/>
        <end position="198"/>
    </location>
</feature>
<proteinExistence type="inferred from homology"/>
<keyword evidence="5 8" id="KW-0812">Transmembrane</keyword>
<dbReference type="GO" id="GO:0022857">
    <property type="term" value="F:transmembrane transporter activity"/>
    <property type="evidence" value="ECO:0007669"/>
    <property type="project" value="InterPro"/>
</dbReference>
<name>A0A7C8BPI3_9MICO</name>
<protein>
    <submittedName>
        <fullName evidence="10">MFS transporter</fullName>
    </submittedName>
</protein>
<dbReference type="InterPro" id="IPR036259">
    <property type="entry name" value="MFS_trans_sf"/>
</dbReference>
<comment type="caution">
    <text evidence="10">The sequence shown here is derived from an EMBL/GenBank/DDBJ whole genome shotgun (WGS) entry which is preliminary data.</text>
</comment>
<evidence type="ECO:0000256" key="7">
    <source>
        <dbReference type="ARBA" id="ARBA00023136"/>
    </source>
</evidence>
<dbReference type="AlphaFoldDB" id="A0A7C8BPI3"/>
<feature type="transmembrane region" description="Helical" evidence="8">
    <location>
        <begin position="204"/>
        <end position="227"/>
    </location>
</feature>
<keyword evidence="7 8" id="KW-0472">Membrane</keyword>
<evidence type="ECO:0000259" key="9">
    <source>
        <dbReference type="PROSITE" id="PS50850"/>
    </source>
</evidence>